<proteinExistence type="predicted"/>
<accession>A0A6A4PUF9</accession>
<keyword evidence="1" id="KW-0732">Signal</keyword>
<reference evidence="3" key="1">
    <citation type="journal article" date="2020" name="Nat. Commun.">
        <title>Genome sequence of the cluster root forming white lupin.</title>
        <authorList>
            <person name="Hufnagel B."/>
            <person name="Marques A."/>
            <person name="Soriano A."/>
            <person name="Marques L."/>
            <person name="Divol F."/>
            <person name="Doumas P."/>
            <person name="Sallet E."/>
            <person name="Mancinotti D."/>
            <person name="Carrere S."/>
            <person name="Marande W."/>
            <person name="Arribat S."/>
            <person name="Keller J."/>
            <person name="Huneau C."/>
            <person name="Blein T."/>
            <person name="Aime D."/>
            <person name="Laguerre M."/>
            <person name="Taylor J."/>
            <person name="Schubert V."/>
            <person name="Nelson M."/>
            <person name="Geu-Flores F."/>
            <person name="Crespi M."/>
            <person name="Gallardo-Guerrero K."/>
            <person name="Delaux P.-M."/>
            <person name="Salse J."/>
            <person name="Berges H."/>
            <person name="Guyot R."/>
            <person name="Gouzy J."/>
            <person name="Peret B."/>
        </authorList>
    </citation>
    <scope>NUCLEOTIDE SEQUENCE [LARGE SCALE GENOMIC DNA]</scope>
    <source>
        <strain evidence="3">cv. Amiga</strain>
    </source>
</reference>
<dbReference type="EMBL" id="WOCE01000010">
    <property type="protein sequence ID" value="KAE9605029.1"/>
    <property type="molecule type" value="Genomic_DNA"/>
</dbReference>
<gene>
    <name evidence="2" type="ORF">Lalb_Chr10g0092791</name>
</gene>
<dbReference type="Proteomes" id="UP000447434">
    <property type="component" value="Chromosome 10"/>
</dbReference>
<keyword evidence="3" id="KW-1185">Reference proteome</keyword>
<dbReference type="AlphaFoldDB" id="A0A6A4PUF9"/>
<organism evidence="2 3">
    <name type="scientific">Lupinus albus</name>
    <name type="common">White lupine</name>
    <name type="synonym">Lupinus termis</name>
    <dbReference type="NCBI Taxonomy" id="3870"/>
    <lineage>
        <taxon>Eukaryota</taxon>
        <taxon>Viridiplantae</taxon>
        <taxon>Streptophyta</taxon>
        <taxon>Embryophyta</taxon>
        <taxon>Tracheophyta</taxon>
        <taxon>Spermatophyta</taxon>
        <taxon>Magnoliopsida</taxon>
        <taxon>eudicotyledons</taxon>
        <taxon>Gunneridae</taxon>
        <taxon>Pentapetalae</taxon>
        <taxon>rosids</taxon>
        <taxon>fabids</taxon>
        <taxon>Fabales</taxon>
        <taxon>Fabaceae</taxon>
        <taxon>Papilionoideae</taxon>
        <taxon>50 kb inversion clade</taxon>
        <taxon>genistoids sensu lato</taxon>
        <taxon>core genistoids</taxon>
        <taxon>Genisteae</taxon>
        <taxon>Lupinus</taxon>
    </lineage>
</organism>
<evidence type="ECO:0000313" key="3">
    <source>
        <dbReference type="Proteomes" id="UP000447434"/>
    </source>
</evidence>
<feature type="signal peptide" evidence="1">
    <location>
        <begin position="1"/>
        <end position="41"/>
    </location>
</feature>
<protein>
    <recommendedName>
        <fullName evidence="4">Rapid ALkalinization Factor</fullName>
    </recommendedName>
</protein>
<sequence length="138" mass="15860">MYQTPYNTYPYLIPIRMRELLHLMFFLAVVTALIQSHHCDAASDSWDRNSQIQKNNITHECVGHQCLVLDEDEANMFMDQQGFRRILENTQNYLALNTLNNDVQSTDCSGGGLVASTSCLSSTFRNGRKCDIRNRYCQ</sequence>
<comment type="caution">
    <text evidence="2">The sequence shown here is derived from an EMBL/GenBank/DDBJ whole genome shotgun (WGS) entry which is preliminary data.</text>
</comment>
<feature type="chain" id="PRO_5025544324" description="Rapid ALkalinization Factor" evidence="1">
    <location>
        <begin position="42"/>
        <end position="138"/>
    </location>
</feature>
<evidence type="ECO:0000256" key="1">
    <source>
        <dbReference type="SAM" id="SignalP"/>
    </source>
</evidence>
<name>A0A6A4PUF9_LUPAL</name>
<evidence type="ECO:0000313" key="2">
    <source>
        <dbReference type="EMBL" id="KAE9605029.1"/>
    </source>
</evidence>
<evidence type="ECO:0008006" key="4">
    <source>
        <dbReference type="Google" id="ProtNLM"/>
    </source>
</evidence>